<evidence type="ECO:0000313" key="1">
    <source>
        <dbReference type="EMBL" id="CAB4896294.1"/>
    </source>
</evidence>
<gene>
    <name evidence="1" type="ORF">UFOPK3609_00034</name>
</gene>
<name>A0A6J7FR55_9ZZZZ</name>
<dbReference type="AlphaFoldDB" id="A0A6J7FR55"/>
<reference evidence="1" key="1">
    <citation type="submission" date="2020-05" db="EMBL/GenBank/DDBJ databases">
        <authorList>
            <person name="Chiriac C."/>
            <person name="Salcher M."/>
            <person name="Ghai R."/>
            <person name="Kavagutti S V."/>
        </authorList>
    </citation>
    <scope>NUCLEOTIDE SEQUENCE</scope>
</reference>
<organism evidence="1">
    <name type="scientific">freshwater metagenome</name>
    <dbReference type="NCBI Taxonomy" id="449393"/>
    <lineage>
        <taxon>unclassified sequences</taxon>
        <taxon>metagenomes</taxon>
        <taxon>ecological metagenomes</taxon>
    </lineage>
</organism>
<sequence length="417" mass="44809">MTQPRTLRPVPDPLGSYLRIGRDHKVLLQMLVDGRPVGTGLVADPCLDARQADVRNEARRRGVEVVFDPRTLELSTEGGFTRAGVQDLPWAGTAPHAPQDLAGAAGTLAARQIATAVAEGGYSGVLAPTHLLGSSRDPWVGVDASLTRALRSALNEVGRADTPIYYPLQIRSSLFVDAEQRQRLISSLRTLPIDAIWLRVHPFGTSTSGPLALQRYLDACQALHTLGVPLVAEHSGTVGVALLAFGAVGGIESGITLTERVNFDGFVRRPKPDGKGFAPQARVYLHEIGGFLTVPSATSFFEQRGMKAAHGCHSASCCPRGWRDTLHDPRPHFVASRSREVAGLTSVPESLRAGHYLENFLRPASDKAMRAAQVTESLEPVRARLDSWRGTLGARLASRSAFTTSPPAAGHLLRRSA</sequence>
<protein>
    <submittedName>
        <fullName evidence="1">Unannotated protein</fullName>
    </submittedName>
</protein>
<dbReference type="EMBL" id="CAFBMQ010000001">
    <property type="protein sequence ID" value="CAB4896294.1"/>
    <property type="molecule type" value="Genomic_DNA"/>
</dbReference>
<proteinExistence type="predicted"/>
<accession>A0A6J7FR55</accession>